<reference evidence="6 7" key="1">
    <citation type="submission" date="2019-01" db="EMBL/GenBank/DDBJ databases">
        <title>Lactibacter flavus gen. nov., sp. nov., a novel bacterium of the family Propionibacteriaceae isolated from raw milk and dairy products.</title>
        <authorList>
            <person name="Huptas C."/>
            <person name="Wenning M."/>
            <person name="Breitenwieser F."/>
            <person name="Doll E."/>
            <person name="Von Neubeck M."/>
            <person name="Busse H.-J."/>
            <person name="Scherer S."/>
        </authorList>
    </citation>
    <scope>NUCLEOTIDE SEQUENCE [LARGE SCALE GENOMIC DNA]</scope>
    <source>
        <strain evidence="6 7">KCTC 33808</strain>
    </source>
</reference>
<dbReference type="PANTHER" id="PTHR31756:SF3">
    <property type="entry name" value="PYRUVATE, PHOSPHATE DIKINASE REGULATORY PROTEIN 1, CHLOROPLASTIC"/>
    <property type="match status" value="1"/>
</dbReference>
<dbReference type="GO" id="GO:0016776">
    <property type="term" value="F:phosphotransferase activity, phosphate group as acceptor"/>
    <property type="evidence" value="ECO:0007669"/>
    <property type="project" value="UniProtKB-UniRule"/>
</dbReference>
<dbReference type="GO" id="GO:0005524">
    <property type="term" value="F:ATP binding"/>
    <property type="evidence" value="ECO:0007669"/>
    <property type="project" value="InterPro"/>
</dbReference>
<evidence type="ECO:0000256" key="1">
    <source>
        <dbReference type="ARBA" id="ARBA00022527"/>
    </source>
</evidence>
<dbReference type="NCBIfam" id="NF003742">
    <property type="entry name" value="PRK05339.1"/>
    <property type="match status" value="1"/>
</dbReference>
<evidence type="ECO:0000256" key="5">
    <source>
        <dbReference type="HAMAP-Rule" id="MF_00921"/>
    </source>
</evidence>
<sequence>MTDDDLEIHLIADSTGETAARIARAAVAQFPSRDFTLVRHRRVTTPEALVTALDAVRAREGRPTAVLFTFVSADRAKVAAQACAEMGVPYADLMTDAVAALRTISGTEPDRVPLRPVGVEVDYFTRIAAIDFAVRNDDGVAPSALHEGDICLVGPSRSGKTPLSIFLGYLGYKVVNVPIVPGIDPPPELFGVDRWRLVGLTMDAEKLQQVRAERVKGQGYARMKDGYTNLLAIYDELDAMKALHRKLGCAVLNTTDMALEESAARVIDIVTERAKRFGSTLRRPANITSELPGE</sequence>
<dbReference type="EC" id="2.7.4.27" evidence="5"/>
<organism evidence="6 7">
    <name type="scientific">Propioniciclava sinopodophylli</name>
    <dbReference type="NCBI Taxonomy" id="1837344"/>
    <lineage>
        <taxon>Bacteria</taxon>
        <taxon>Bacillati</taxon>
        <taxon>Actinomycetota</taxon>
        <taxon>Actinomycetes</taxon>
        <taxon>Propionibacteriales</taxon>
        <taxon>Propionibacteriaceae</taxon>
        <taxon>Propioniciclava</taxon>
    </lineage>
</organism>
<feature type="binding site" evidence="5">
    <location>
        <begin position="154"/>
        <end position="161"/>
    </location>
    <ligand>
        <name>ADP</name>
        <dbReference type="ChEBI" id="CHEBI:456216"/>
    </ligand>
</feature>
<evidence type="ECO:0000313" key="7">
    <source>
        <dbReference type="Proteomes" id="UP000292373"/>
    </source>
</evidence>
<comment type="catalytic activity">
    <reaction evidence="5">
        <text>N(tele)-phospho-L-histidyl/O-phospho-L-threonyl-[pyruvate, phosphate dikinase] + phosphate + H(+) = N(tele)-phospho-L-histidyl/L-threonyl-[pyruvate, phosphate dikinase] + diphosphate</text>
        <dbReference type="Rhea" id="RHEA:43696"/>
        <dbReference type="Rhea" id="RHEA-COMP:10650"/>
        <dbReference type="Rhea" id="RHEA-COMP:10651"/>
        <dbReference type="ChEBI" id="CHEBI:15378"/>
        <dbReference type="ChEBI" id="CHEBI:30013"/>
        <dbReference type="ChEBI" id="CHEBI:33019"/>
        <dbReference type="ChEBI" id="CHEBI:43474"/>
        <dbReference type="ChEBI" id="CHEBI:61977"/>
        <dbReference type="ChEBI" id="CHEBI:83586"/>
        <dbReference type="EC" id="2.7.4.27"/>
    </reaction>
</comment>
<dbReference type="GO" id="GO:0004674">
    <property type="term" value="F:protein serine/threonine kinase activity"/>
    <property type="evidence" value="ECO:0007669"/>
    <property type="project" value="UniProtKB-UniRule"/>
</dbReference>
<proteinExistence type="inferred from homology"/>
<keyword evidence="6" id="KW-0670">Pyruvate</keyword>
<comment type="similarity">
    <text evidence="5">Belongs to the pyruvate, phosphate/water dikinase regulatory protein family. PDRP subfamily.</text>
</comment>
<name>A0A4Q9KBU8_9ACTN</name>
<dbReference type="EC" id="2.7.11.32" evidence="5"/>
<comment type="catalytic activity">
    <reaction evidence="5">
        <text>N(tele)-phospho-L-histidyl/L-threonyl-[pyruvate, phosphate dikinase] + ADP = N(tele)-phospho-L-histidyl/O-phospho-L-threonyl-[pyruvate, phosphate dikinase] + AMP + H(+)</text>
        <dbReference type="Rhea" id="RHEA:43692"/>
        <dbReference type="Rhea" id="RHEA-COMP:10650"/>
        <dbReference type="Rhea" id="RHEA-COMP:10651"/>
        <dbReference type="ChEBI" id="CHEBI:15378"/>
        <dbReference type="ChEBI" id="CHEBI:30013"/>
        <dbReference type="ChEBI" id="CHEBI:61977"/>
        <dbReference type="ChEBI" id="CHEBI:83586"/>
        <dbReference type="ChEBI" id="CHEBI:456215"/>
        <dbReference type="ChEBI" id="CHEBI:456216"/>
        <dbReference type="EC" id="2.7.11.32"/>
    </reaction>
</comment>
<evidence type="ECO:0000256" key="4">
    <source>
        <dbReference type="ARBA" id="ARBA00022777"/>
    </source>
</evidence>
<dbReference type="InterPro" id="IPR005177">
    <property type="entry name" value="Kinase-pyrophosphorylase"/>
</dbReference>
<gene>
    <name evidence="6" type="ORF">ET989_10985</name>
</gene>
<dbReference type="GO" id="GO:0043531">
    <property type="term" value="F:ADP binding"/>
    <property type="evidence" value="ECO:0007669"/>
    <property type="project" value="UniProtKB-UniRule"/>
</dbReference>
<keyword evidence="2 5" id="KW-0808">Transferase</keyword>
<dbReference type="PANTHER" id="PTHR31756">
    <property type="entry name" value="PYRUVATE, PHOSPHATE DIKINASE REGULATORY PROTEIN 1, CHLOROPLASTIC"/>
    <property type="match status" value="1"/>
</dbReference>
<dbReference type="OrthoDB" id="3171473at2"/>
<comment type="function">
    <text evidence="5">Bifunctional serine/threonine kinase and phosphorylase involved in the regulation of the pyruvate, phosphate dikinase (PPDK) by catalyzing its phosphorylation/dephosphorylation.</text>
</comment>
<keyword evidence="7" id="KW-1185">Reference proteome</keyword>
<protein>
    <recommendedName>
        <fullName evidence="5">Putative pyruvate, phosphate dikinase regulatory protein</fullName>
        <shortName evidence="5">PPDK regulatory protein</shortName>
        <ecNumber evidence="5">2.7.11.32</ecNumber>
        <ecNumber evidence="5">2.7.4.27</ecNumber>
    </recommendedName>
</protein>
<dbReference type="AlphaFoldDB" id="A0A4Q9KBU8"/>
<accession>A0A4Q9KBU8</accession>
<dbReference type="Proteomes" id="UP000292373">
    <property type="component" value="Unassembled WGS sequence"/>
</dbReference>
<dbReference type="RefSeq" id="WP_131168889.1">
    <property type="nucleotide sequence ID" value="NZ_SDMQ01000011.1"/>
</dbReference>
<keyword evidence="3 5" id="KW-0547">Nucleotide-binding</keyword>
<evidence type="ECO:0000256" key="2">
    <source>
        <dbReference type="ARBA" id="ARBA00022679"/>
    </source>
</evidence>
<dbReference type="EMBL" id="SDMQ01000011">
    <property type="protein sequence ID" value="TBT83484.1"/>
    <property type="molecule type" value="Genomic_DNA"/>
</dbReference>
<dbReference type="InterPro" id="IPR026565">
    <property type="entry name" value="PPDK_reg"/>
</dbReference>
<dbReference type="HAMAP" id="MF_00921">
    <property type="entry name" value="PDRP"/>
    <property type="match status" value="1"/>
</dbReference>
<comment type="caution">
    <text evidence="6">The sequence shown here is derived from an EMBL/GenBank/DDBJ whole genome shotgun (WGS) entry which is preliminary data.</text>
</comment>
<keyword evidence="4 5" id="KW-0418">Kinase</keyword>
<evidence type="ECO:0000256" key="3">
    <source>
        <dbReference type="ARBA" id="ARBA00022741"/>
    </source>
</evidence>
<evidence type="ECO:0000313" key="6">
    <source>
        <dbReference type="EMBL" id="TBT83484.1"/>
    </source>
</evidence>
<dbReference type="Pfam" id="PF03618">
    <property type="entry name" value="Kinase-PPPase"/>
    <property type="match status" value="1"/>
</dbReference>
<keyword evidence="1 5" id="KW-0723">Serine/threonine-protein kinase</keyword>